<dbReference type="Gene3D" id="3.10.450.50">
    <property type="match status" value="1"/>
</dbReference>
<dbReference type="InterPro" id="IPR027843">
    <property type="entry name" value="DUF4440"/>
</dbReference>
<protein>
    <submittedName>
        <fullName evidence="2">Nuclear transport factor 2 family protein</fullName>
    </submittedName>
</protein>
<organism evidence="2 3">
    <name type="scientific">Actinobacillus suis</name>
    <dbReference type="NCBI Taxonomy" id="716"/>
    <lineage>
        <taxon>Bacteria</taxon>
        <taxon>Pseudomonadati</taxon>
        <taxon>Pseudomonadota</taxon>
        <taxon>Gammaproteobacteria</taxon>
        <taxon>Pasteurellales</taxon>
        <taxon>Pasteurellaceae</taxon>
        <taxon>Actinobacillus</taxon>
    </lineage>
</organism>
<dbReference type="SUPFAM" id="SSF54427">
    <property type="entry name" value="NTF2-like"/>
    <property type="match status" value="1"/>
</dbReference>
<comment type="caution">
    <text evidence="2">The sequence shown here is derived from an EMBL/GenBank/DDBJ whole genome shotgun (WGS) entry which is preliminary data.</text>
</comment>
<feature type="domain" description="DUF4440" evidence="1">
    <location>
        <begin position="41"/>
        <end position="130"/>
    </location>
</feature>
<evidence type="ECO:0000313" key="2">
    <source>
        <dbReference type="EMBL" id="MCQ9630963.1"/>
    </source>
</evidence>
<reference evidence="2 3" key="1">
    <citation type="submission" date="2021-12" db="EMBL/GenBank/DDBJ databases">
        <title>Identification and characterization of A. suis stains in western Canada.</title>
        <authorList>
            <person name="Kulathunga D.G.R.S."/>
            <person name="De Oliveira Costa M."/>
        </authorList>
    </citation>
    <scope>NUCLEOTIDE SEQUENCE [LARGE SCALE GENOMIC DNA]</scope>
    <source>
        <strain evidence="2 3">18_292</strain>
    </source>
</reference>
<dbReference type="EMBL" id="JAJUPA010000017">
    <property type="protein sequence ID" value="MCQ9630963.1"/>
    <property type="molecule type" value="Genomic_DNA"/>
</dbReference>
<sequence length="153" mass="17326">MRLTFKHIFLSLFLGIALSITASLPVISNVEAKQEQQEKVIEVYEELNNALINPNFAKLQSLLADDFELVTSKNDTMTKQEWIKNIQKGGMKYGAIQESKIKSKGYDELLVTARVFGDMWDQTGSWNVKFDIDTKQNGDKVQITKIIVTPVKA</sequence>
<evidence type="ECO:0000313" key="3">
    <source>
        <dbReference type="Proteomes" id="UP001206331"/>
    </source>
</evidence>
<dbReference type="InterPro" id="IPR032710">
    <property type="entry name" value="NTF2-like_dom_sf"/>
</dbReference>
<dbReference type="RefSeq" id="WP_015674191.1">
    <property type="nucleotide sequence ID" value="NZ_CP090556.1"/>
</dbReference>
<dbReference type="Pfam" id="PF14534">
    <property type="entry name" value="DUF4440"/>
    <property type="match status" value="1"/>
</dbReference>
<name>A0ABT1WX16_ACTSU</name>
<keyword evidence="3" id="KW-1185">Reference proteome</keyword>
<proteinExistence type="predicted"/>
<accession>A0ABT1WX16</accession>
<evidence type="ECO:0000259" key="1">
    <source>
        <dbReference type="Pfam" id="PF14534"/>
    </source>
</evidence>
<gene>
    <name evidence="2" type="ORF">LZL92_11845</name>
</gene>
<dbReference type="Proteomes" id="UP001206331">
    <property type="component" value="Unassembled WGS sequence"/>
</dbReference>
<dbReference type="GeneID" id="34290946"/>